<dbReference type="InterPro" id="IPR009875">
    <property type="entry name" value="PilZ_domain"/>
</dbReference>
<dbReference type="InterPro" id="IPR027021">
    <property type="entry name" value="C-di-GMP_BP_PA4608"/>
</dbReference>
<proteinExistence type="predicted"/>
<dbReference type="AlphaFoldDB" id="A0A5B8RBU0"/>
<dbReference type="Pfam" id="PF07238">
    <property type="entry name" value="PilZ"/>
    <property type="match status" value="1"/>
</dbReference>
<evidence type="ECO:0000313" key="2">
    <source>
        <dbReference type="EMBL" id="QEA04842.1"/>
    </source>
</evidence>
<evidence type="ECO:0000259" key="1">
    <source>
        <dbReference type="Pfam" id="PF07238"/>
    </source>
</evidence>
<dbReference type="EMBL" id="MN079090">
    <property type="protein sequence ID" value="QEA04842.1"/>
    <property type="molecule type" value="Genomic_DNA"/>
</dbReference>
<dbReference type="SUPFAM" id="SSF141371">
    <property type="entry name" value="PilZ domain-like"/>
    <property type="match status" value="1"/>
</dbReference>
<dbReference type="PIRSF" id="PIRSF028141">
    <property type="entry name" value="C-di-GMP_BP_PA4608"/>
    <property type="match status" value="1"/>
</dbReference>
<dbReference type="Gene3D" id="2.40.10.220">
    <property type="entry name" value="predicted glycosyltransferase like domains"/>
    <property type="match status" value="1"/>
</dbReference>
<organism evidence="2">
    <name type="scientific">uncultured organism</name>
    <dbReference type="NCBI Taxonomy" id="155900"/>
    <lineage>
        <taxon>unclassified sequences</taxon>
        <taxon>environmental samples</taxon>
    </lineage>
</organism>
<sequence>MSDSDERRRFSRIDMDQPARLEADGAGIPVRVIDISLHGALVRPEAEAAIADTPATLTIPLGDEVVIRMHVTPMHREAGFVGLRCDDLPVESAGHLRRLVELNLGDPELLERELEALAGLGDRTD</sequence>
<dbReference type="GO" id="GO:0035438">
    <property type="term" value="F:cyclic-di-GMP binding"/>
    <property type="evidence" value="ECO:0007669"/>
    <property type="project" value="InterPro"/>
</dbReference>
<accession>A0A5B8RBU0</accession>
<feature type="domain" description="PilZ" evidence="1">
    <location>
        <begin position="6"/>
        <end position="101"/>
    </location>
</feature>
<protein>
    <submittedName>
        <fullName evidence="2">Cyclic diguanosine monophosphate-binding protein</fullName>
    </submittedName>
</protein>
<gene>
    <name evidence="2" type="ORF">KBTEX_01151</name>
</gene>
<name>A0A5B8RBU0_9ZZZZ</name>
<reference evidence="2" key="1">
    <citation type="submission" date="2019-06" db="EMBL/GenBank/DDBJ databases">
        <authorList>
            <person name="Murdoch R.W."/>
            <person name="Fathepure B."/>
        </authorList>
    </citation>
    <scope>NUCLEOTIDE SEQUENCE</scope>
</reference>